<accession>A0A2Z7AE40</accession>
<protein>
    <submittedName>
        <fullName evidence="1">Uncharacterized protein</fullName>
    </submittedName>
</protein>
<evidence type="ECO:0000313" key="2">
    <source>
        <dbReference type="Proteomes" id="UP000250235"/>
    </source>
</evidence>
<keyword evidence="2" id="KW-1185">Reference proteome</keyword>
<evidence type="ECO:0000313" key="1">
    <source>
        <dbReference type="EMBL" id="KZV19926.1"/>
    </source>
</evidence>
<dbReference type="AlphaFoldDB" id="A0A2Z7AE40"/>
<dbReference type="Proteomes" id="UP000250235">
    <property type="component" value="Unassembled WGS sequence"/>
</dbReference>
<proteinExistence type="predicted"/>
<dbReference type="EMBL" id="KV016251">
    <property type="protein sequence ID" value="KZV19926.1"/>
    <property type="molecule type" value="Genomic_DNA"/>
</dbReference>
<organism evidence="1 2">
    <name type="scientific">Dorcoceras hygrometricum</name>
    <dbReference type="NCBI Taxonomy" id="472368"/>
    <lineage>
        <taxon>Eukaryota</taxon>
        <taxon>Viridiplantae</taxon>
        <taxon>Streptophyta</taxon>
        <taxon>Embryophyta</taxon>
        <taxon>Tracheophyta</taxon>
        <taxon>Spermatophyta</taxon>
        <taxon>Magnoliopsida</taxon>
        <taxon>eudicotyledons</taxon>
        <taxon>Gunneridae</taxon>
        <taxon>Pentapetalae</taxon>
        <taxon>asterids</taxon>
        <taxon>lamiids</taxon>
        <taxon>Lamiales</taxon>
        <taxon>Gesneriaceae</taxon>
        <taxon>Didymocarpoideae</taxon>
        <taxon>Trichosporeae</taxon>
        <taxon>Loxocarpinae</taxon>
        <taxon>Dorcoceras</taxon>
    </lineage>
</organism>
<name>A0A2Z7AE40_9LAMI</name>
<reference evidence="1 2" key="1">
    <citation type="journal article" date="2015" name="Proc. Natl. Acad. Sci. U.S.A.">
        <title>The resurrection genome of Boea hygrometrica: A blueprint for survival of dehydration.</title>
        <authorList>
            <person name="Xiao L."/>
            <person name="Yang G."/>
            <person name="Zhang L."/>
            <person name="Yang X."/>
            <person name="Zhao S."/>
            <person name="Ji Z."/>
            <person name="Zhou Q."/>
            <person name="Hu M."/>
            <person name="Wang Y."/>
            <person name="Chen M."/>
            <person name="Xu Y."/>
            <person name="Jin H."/>
            <person name="Xiao X."/>
            <person name="Hu G."/>
            <person name="Bao F."/>
            <person name="Hu Y."/>
            <person name="Wan P."/>
            <person name="Li L."/>
            <person name="Deng X."/>
            <person name="Kuang T."/>
            <person name="Xiang C."/>
            <person name="Zhu J.K."/>
            <person name="Oliver M.J."/>
            <person name="He Y."/>
        </authorList>
    </citation>
    <scope>NUCLEOTIDE SEQUENCE [LARGE SCALE GENOMIC DNA]</scope>
    <source>
        <strain evidence="2">cv. XS01</strain>
    </source>
</reference>
<gene>
    <name evidence="1" type="ORF">F511_16005</name>
</gene>
<sequence length="248" mass="28068">MKRYQQLRRCTRYRISCDDISSNVITFSSWLSADENRNEKMKRRRAEESADGLALMTTSVTSSQSADGLGPAVARYQQTQATAHPVVSYFVPAVAIHPVASFVHLVAKLKYQTQSIQSTKISAEDEFRRCDKPAAKQLTIYEELSKLESTAELNSNGENDKKPAKEKDASTIPCRYFTRHISNGMKLCPTGRNLNGGLYISRAPLKKVDEWTSVRDVGATTAQLQKYIDYTVHQQRENEKKDETIDRH</sequence>